<reference evidence="1" key="1">
    <citation type="journal article" date="2023" name="PLoS Negl. Trop. Dis.">
        <title>A genome sequence for Biomphalaria pfeifferi, the major vector snail for the human-infecting parasite Schistosoma mansoni.</title>
        <authorList>
            <person name="Bu L."/>
            <person name="Lu L."/>
            <person name="Laidemitt M.R."/>
            <person name="Zhang S.M."/>
            <person name="Mutuku M."/>
            <person name="Mkoji G."/>
            <person name="Steinauer M."/>
            <person name="Loker E.S."/>
        </authorList>
    </citation>
    <scope>NUCLEOTIDE SEQUENCE</scope>
    <source>
        <strain evidence="1">KasaAsao</strain>
    </source>
</reference>
<protein>
    <submittedName>
        <fullName evidence="1">Uncharacterized protein</fullName>
    </submittedName>
</protein>
<keyword evidence="2" id="KW-1185">Reference proteome</keyword>
<feature type="non-terminal residue" evidence="1">
    <location>
        <position position="56"/>
    </location>
</feature>
<accession>A0AAD8F6K4</accession>
<dbReference type="Proteomes" id="UP001233172">
    <property type="component" value="Unassembled WGS sequence"/>
</dbReference>
<gene>
    <name evidence="1" type="ORF">Bpfe_017351</name>
</gene>
<dbReference type="AlphaFoldDB" id="A0AAD8F6K4"/>
<sequence>MIPWIYVPGDSTAPGRELKSHYPERDLTPLDKVRQEGIKWSSLTPRSSTLRCGKRL</sequence>
<name>A0AAD8F6K4_BIOPF</name>
<organism evidence="1 2">
    <name type="scientific">Biomphalaria pfeifferi</name>
    <name type="common">Bloodfluke planorb</name>
    <name type="synonym">Freshwater snail</name>
    <dbReference type="NCBI Taxonomy" id="112525"/>
    <lineage>
        <taxon>Eukaryota</taxon>
        <taxon>Metazoa</taxon>
        <taxon>Spiralia</taxon>
        <taxon>Lophotrochozoa</taxon>
        <taxon>Mollusca</taxon>
        <taxon>Gastropoda</taxon>
        <taxon>Heterobranchia</taxon>
        <taxon>Euthyneura</taxon>
        <taxon>Panpulmonata</taxon>
        <taxon>Hygrophila</taxon>
        <taxon>Lymnaeoidea</taxon>
        <taxon>Planorbidae</taxon>
        <taxon>Biomphalaria</taxon>
    </lineage>
</organism>
<reference evidence="1" key="2">
    <citation type="submission" date="2023-04" db="EMBL/GenBank/DDBJ databases">
        <authorList>
            <person name="Bu L."/>
            <person name="Lu L."/>
            <person name="Laidemitt M.R."/>
            <person name="Zhang S.M."/>
            <person name="Mutuku M."/>
            <person name="Mkoji G."/>
            <person name="Steinauer M."/>
            <person name="Loker E.S."/>
        </authorList>
    </citation>
    <scope>NUCLEOTIDE SEQUENCE</scope>
    <source>
        <strain evidence="1">KasaAsao</strain>
        <tissue evidence="1">Whole Snail</tissue>
    </source>
</reference>
<evidence type="ECO:0000313" key="1">
    <source>
        <dbReference type="EMBL" id="KAK0053195.1"/>
    </source>
</evidence>
<evidence type="ECO:0000313" key="2">
    <source>
        <dbReference type="Proteomes" id="UP001233172"/>
    </source>
</evidence>
<comment type="caution">
    <text evidence="1">The sequence shown here is derived from an EMBL/GenBank/DDBJ whole genome shotgun (WGS) entry which is preliminary data.</text>
</comment>
<proteinExistence type="predicted"/>
<dbReference type="EMBL" id="JASAOG010000088">
    <property type="protein sequence ID" value="KAK0053195.1"/>
    <property type="molecule type" value="Genomic_DNA"/>
</dbReference>